<evidence type="ECO:0000259" key="1">
    <source>
        <dbReference type="Pfam" id="PF01935"/>
    </source>
</evidence>
<dbReference type="InterPro" id="IPR002789">
    <property type="entry name" value="HerA_central"/>
</dbReference>
<dbReference type="Pfam" id="PF12846">
    <property type="entry name" value="AAA_10"/>
    <property type="match status" value="1"/>
</dbReference>
<keyword evidence="3" id="KW-1185">Reference proteome</keyword>
<dbReference type="CDD" id="cd01127">
    <property type="entry name" value="TrwB_TraG_TraD_VirD4"/>
    <property type="match status" value="2"/>
</dbReference>
<dbReference type="Pfam" id="PF01935">
    <property type="entry name" value="DUF87"/>
    <property type="match status" value="1"/>
</dbReference>
<dbReference type="Gene3D" id="3.40.50.300">
    <property type="entry name" value="P-loop containing nucleotide triphosphate hydrolases"/>
    <property type="match status" value="1"/>
</dbReference>
<dbReference type="SUPFAM" id="SSF52540">
    <property type="entry name" value="P-loop containing nucleoside triphosphate hydrolases"/>
    <property type="match status" value="1"/>
</dbReference>
<sequence>MLFGRKKQRSREEITGERSGRDLSRLYAPDGIELFPRHIRTSGRYRRVYAVPVLPAALTPGFLERVFSLGDVEVSVHLFPVPAREASQKLTRKLTEVLSQLHLEVERQGKIGNLPVLETLKRQIEEVRQLVQLGQDRMYYCCLLFSVMAPSEEELERRASIFESETGGMGLKVQALEFWQDRALHHLMPLGVLPPFSSRWGYQNLLSGGAMCLSPFISSEIGHASGAFLGFIEHTYVPVFLDLFSKELLSPHMFIFGQTGSGKSVTASVLVGRNLALGRRAAVLDPEGEYRILTEKMGGLHVRLDPAYEAGFNVMDLEPEYDERTGDSYVDVPGKVREVVALFSSVLEFRGRKLTVEEETTMEEALRELYGERGITRDPESLYERGKALPDGSFAVGRVRKRMPTISELVARVEEKDPELASLLRPFTKGGTLGFLDCETDVSTSEAPIICFDLRATEKDATLRYYATQAVFLWLWERFVKACRQVEKIVLVDEAWVFMRHKNSVEFLLNAAKRGRKYKAGLLIATQSFRDFASDDGRNIIAQCSSSLLMRCKAEEARLLVDTLGLPEGVYRKLPSFQLKGQGVLKVGEESMAPVTVYVIPWEWELLEKQPDDMF</sequence>
<gene>
    <name evidence="2" type="ORF">DXX99_09595</name>
</gene>
<dbReference type="AlphaFoldDB" id="A0A3D8P1D2"/>
<dbReference type="RefSeq" id="WP_115793268.1">
    <property type="nucleotide sequence ID" value="NZ_QSLN01000021.1"/>
</dbReference>
<dbReference type="Gene3D" id="1.10.8.730">
    <property type="match status" value="1"/>
</dbReference>
<evidence type="ECO:0000313" key="3">
    <source>
        <dbReference type="Proteomes" id="UP000256329"/>
    </source>
</evidence>
<dbReference type="EMBL" id="QSLN01000021">
    <property type="protein sequence ID" value="RDV81227.1"/>
    <property type="molecule type" value="Genomic_DNA"/>
</dbReference>
<dbReference type="InterPro" id="IPR051162">
    <property type="entry name" value="T4SS_component"/>
</dbReference>
<dbReference type="PANTHER" id="PTHR30121:SF6">
    <property type="entry name" value="SLR6007 PROTEIN"/>
    <property type="match status" value="1"/>
</dbReference>
<accession>A0A3D8P1D2</accession>
<dbReference type="OrthoDB" id="9804380at2"/>
<organism evidence="2 3">
    <name type="scientific">Ammonifex thiophilus</name>
    <dbReference type="NCBI Taxonomy" id="444093"/>
    <lineage>
        <taxon>Bacteria</taxon>
        <taxon>Bacillati</taxon>
        <taxon>Bacillota</taxon>
        <taxon>Clostridia</taxon>
        <taxon>Thermoanaerobacterales</taxon>
        <taxon>Thermoanaerobacteraceae</taxon>
        <taxon>Ammonifex</taxon>
    </lineage>
</organism>
<evidence type="ECO:0000313" key="2">
    <source>
        <dbReference type="EMBL" id="RDV81227.1"/>
    </source>
</evidence>
<name>A0A3D8P1D2_9THEO</name>
<proteinExistence type="predicted"/>
<comment type="caution">
    <text evidence="2">The sequence shown here is derived from an EMBL/GenBank/DDBJ whole genome shotgun (WGS) entry which is preliminary data.</text>
</comment>
<dbReference type="PANTHER" id="PTHR30121">
    <property type="entry name" value="UNCHARACTERIZED PROTEIN YJGR-RELATED"/>
    <property type="match status" value="1"/>
</dbReference>
<reference evidence="2 3" key="1">
    <citation type="submission" date="2018-08" db="EMBL/GenBank/DDBJ databases">
        <title>Form III RuBisCO-mediated autotrophy in Thermodesulfobium bacteria.</title>
        <authorList>
            <person name="Toshchakov S.V."/>
            <person name="Kublanov I.V."/>
            <person name="Frolov E."/>
            <person name="Bonch-Osmolovskaya E.A."/>
            <person name="Tourova T.P."/>
            <person name="Chernych N.A."/>
            <person name="Lebedinsky A.V."/>
        </authorList>
    </citation>
    <scope>NUCLEOTIDE SEQUENCE [LARGE SCALE GENOMIC DNA]</scope>
    <source>
        <strain evidence="2 3">SR</strain>
    </source>
</reference>
<dbReference type="Proteomes" id="UP000256329">
    <property type="component" value="Unassembled WGS sequence"/>
</dbReference>
<dbReference type="InterPro" id="IPR027417">
    <property type="entry name" value="P-loop_NTPase"/>
</dbReference>
<feature type="domain" description="Helicase HerA central" evidence="1">
    <location>
        <begin position="232"/>
        <end position="320"/>
    </location>
</feature>
<protein>
    <submittedName>
        <fullName evidence="2">DUF87 domain-containing protein</fullName>
    </submittedName>
</protein>